<organism evidence="1 2">
    <name type="scientific">Nocardioides gansuensis</name>
    <dbReference type="NCBI Taxonomy" id="2138300"/>
    <lineage>
        <taxon>Bacteria</taxon>
        <taxon>Bacillati</taxon>
        <taxon>Actinomycetota</taxon>
        <taxon>Actinomycetes</taxon>
        <taxon>Propionibacteriales</taxon>
        <taxon>Nocardioidaceae</taxon>
        <taxon>Nocardioides</taxon>
    </lineage>
</organism>
<accession>A0A2T8FGG9</accession>
<comment type="caution">
    <text evidence="1">The sequence shown here is derived from an EMBL/GenBank/DDBJ whole genome shotgun (WGS) entry which is preliminary data.</text>
</comment>
<gene>
    <name evidence="1" type="ORF">DDE18_04125</name>
</gene>
<dbReference type="AlphaFoldDB" id="A0A2T8FGG9"/>
<protein>
    <recommendedName>
        <fullName evidence="3">ESX-1 secretion-associated protein</fullName>
    </recommendedName>
</protein>
<proteinExistence type="predicted"/>
<keyword evidence="2" id="KW-1185">Reference proteome</keyword>
<evidence type="ECO:0000313" key="1">
    <source>
        <dbReference type="EMBL" id="PVG84787.1"/>
    </source>
</evidence>
<reference evidence="1 2" key="1">
    <citation type="submission" date="2018-04" db="EMBL/GenBank/DDBJ databases">
        <title>Genome of Nocardioides gansuensis WSJ-1.</title>
        <authorList>
            <person name="Wu S."/>
            <person name="Wang G."/>
        </authorList>
    </citation>
    <scope>NUCLEOTIDE SEQUENCE [LARGE SCALE GENOMIC DNA]</scope>
    <source>
        <strain evidence="1 2">WSJ-1</strain>
    </source>
</reference>
<name>A0A2T8FGG9_9ACTN</name>
<evidence type="ECO:0008006" key="3">
    <source>
        <dbReference type="Google" id="ProtNLM"/>
    </source>
</evidence>
<sequence>MRIAANALSKEAEQWDNEAPKLTVIEQTLAGMTLTRVEAGIFQIMFGAYEACRAQVEDRAREGATEFTKMADTLRDIEKAYRDTDAQRADEIAALW</sequence>
<dbReference type="EMBL" id="QDGZ01000001">
    <property type="protein sequence ID" value="PVG84787.1"/>
    <property type="molecule type" value="Genomic_DNA"/>
</dbReference>
<dbReference type="Proteomes" id="UP000246018">
    <property type="component" value="Unassembled WGS sequence"/>
</dbReference>
<evidence type="ECO:0000313" key="2">
    <source>
        <dbReference type="Proteomes" id="UP000246018"/>
    </source>
</evidence>